<organism evidence="1 2">
    <name type="scientific">Nitrococcus mobilis Nb-231</name>
    <dbReference type="NCBI Taxonomy" id="314278"/>
    <lineage>
        <taxon>Bacteria</taxon>
        <taxon>Pseudomonadati</taxon>
        <taxon>Pseudomonadota</taxon>
        <taxon>Gammaproteobacteria</taxon>
        <taxon>Chromatiales</taxon>
        <taxon>Ectothiorhodospiraceae</taxon>
        <taxon>Nitrococcus</taxon>
    </lineage>
</organism>
<dbReference type="RefSeq" id="WP_005000719.1">
    <property type="nucleotide sequence ID" value="NZ_CH672427.1"/>
</dbReference>
<protein>
    <submittedName>
        <fullName evidence="1">Uncharacterized protein</fullName>
    </submittedName>
</protein>
<sequence>MFDRARAGRVFFEQVIRENIDLGCPDQVQLIFDRRITRGV</sequence>
<dbReference type="AlphaFoldDB" id="A4BVB6"/>
<dbReference type="HOGENOM" id="CLU_3293108_0_0_6"/>
<evidence type="ECO:0000313" key="2">
    <source>
        <dbReference type="Proteomes" id="UP000003374"/>
    </source>
</evidence>
<proteinExistence type="predicted"/>
<keyword evidence="2" id="KW-1185">Reference proteome</keyword>
<accession>A4BVB6</accession>
<name>A4BVB6_9GAMM</name>
<dbReference type="eggNOG" id="COG3170">
    <property type="taxonomic scope" value="Bacteria"/>
</dbReference>
<dbReference type="Proteomes" id="UP000003374">
    <property type="component" value="Unassembled WGS sequence"/>
</dbReference>
<evidence type="ECO:0000313" key="1">
    <source>
        <dbReference type="EMBL" id="EAR20383.1"/>
    </source>
</evidence>
<dbReference type="EMBL" id="AAOF01000024">
    <property type="protein sequence ID" value="EAR20383.1"/>
    <property type="molecule type" value="Genomic_DNA"/>
</dbReference>
<reference evidence="1 2" key="1">
    <citation type="submission" date="2006-02" db="EMBL/GenBank/DDBJ databases">
        <authorList>
            <person name="Waterbury J."/>
            <person name="Ferriera S."/>
            <person name="Johnson J."/>
            <person name="Kravitz S."/>
            <person name="Halpern A."/>
            <person name="Remington K."/>
            <person name="Beeson K."/>
            <person name="Tran B."/>
            <person name="Rogers Y.-H."/>
            <person name="Friedman R."/>
            <person name="Venter J.C."/>
        </authorList>
    </citation>
    <scope>NUCLEOTIDE SEQUENCE [LARGE SCALE GENOMIC DNA]</scope>
    <source>
        <strain evidence="1 2">Nb-231</strain>
    </source>
</reference>
<gene>
    <name evidence="1" type="ORF">NB231_06910</name>
</gene>
<comment type="caution">
    <text evidence="1">The sequence shown here is derived from an EMBL/GenBank/DDBJ whole genome shotgun (WGS) entry which is preliminary data.</text>
</comment>